<dbReference type="PROSITE" id="PS50033">
    <property type="entry name" value="UBX"/>
    <property type="match status" value="1"/>
</dbReference>
<gene>
    <name evidence="4" type="primary">ucp10</name>
    <name evidence="4" type="ORF">MCUN1_001324</name>
</gene>
<dbReference type="GO" id="GO:0005783">
    <property type="term" value="C:endoplasmic reticulum"/>
    <property type="evidence" value="ECO:0007669"/>
    <property type="project" value="TreeGrafter"/>
</dbReference>
<dbReference type="Pfam" id="PF00789">
    <property type="entry name" value="UBX"/>
    <property type="match status" value="1"/>
</dbReference>
<dbReference type="SMART" id="SM00166">
    <property type="entry name" value="UBX"/>
    <property type="match status" value="1"/>
</dbReference>
<evidence type="ECO:0000313" key="5">
    <source>
        <dbReference type="Proteomes" id="UP001219933"/>
    </source>
</evidence>
<evidence type="ECO:0000313" key="4">
    <source>
        <dbReference type="EMBL" id="WFD34483.1"/>
    </source>
</evidence>
<dbReference type="PANTHER" id="PTHR23322:SF1">
    <property type="entry name" value="FAS-ASSOCIATED FACTOR 2"/>
    <property type="match status" value="1"/>
</dbReference>
<dbReference type="SMART" id="SM00594">
    <property type="entry name" value="UAS"/>
    <property type="match status" value="1"/>
</dbReference>
<keyword evidence="1" id="KW-0175">Coiled coil</keyword>
<name>A0AAF0J5Q8_9BASI</name>
<dbReference type="InterPro" id="IPR036249">
    <property type="entry name" value="Thioredoxin-like_sf"/>
</dbReference>
<dbReference type="Gene3D" id="3.10.20.90">
    <property type="entry name" value="Phosphatidylinositol 3-kinase Catalytic Subunit, Chain A, domain 1"/>
    <property type="match status" value="1"/>
</dbReference>
<evidence type="ECO:0000256" key="2">
    <source>
        <dbReference type="SAM" id="MobiDB-lite"/>
    </source>
</evidence>
<keyword evidence="5" id="KW-1185">Reference proteome</keyword>
<dbReference type="SUPFAM" id="SSF54236">
    <property type="entry name" value="Ubiquitin-like"/>
    <property type="match status" value="1"/>
</dbReference>
<accession>A0AAF0J5Q8</accession>
<dbReference type="GO" id="GO:0043130">
    <property type="term" value="F:ubiquitin binding"/>
    <property type="evidence" value="ECO:0007669"/>
    <property type="project" value="TreeGrafter"/>
</dbReference>
<sequence length="484" mass="54551">MSIAALRTELRRAGIPDTEQPDDGTLQVMLDVEGNVQRAAESILANQAAENRISHDSQRYAEAERQPLNTHDSSARAVAPDSTLYTSPWVSIFWRALSLPFSLLHAAITFVLRLLRVTSSSDNIELTRFSQDPHAAAARFIESLERDTNGTTQLPQDRDETMHAMVQLPPFVPRSYSDALQLAKREHRILAVVLTSRVHSDDEYFRKNVLTDRQLVGALSSRDFVVWGGCVQDREAHRVATLLEASTYPFIAFISLQPRRSRTSTVITSKAAVLSRIEGSPQSYTSAGMLVSHINDVLLPRTLPYLERLRSERQRRDSERALMAEQDRAFEAAARRDAERVLQARTEAQRAESLAREREKAAAAAVAEAQRATQWRRWAKKNLVPPEPFADAAVIRLSIHVPDGRNLQRRFKPTDTLESVYIFVETAAEVEEETEKPEYTPTFKFKLVQTYPRKQLGHDLMHEQLGNICGLDGAARLLAEGHLQ</sequence>
<dbReference type="InterPro" id="IPR006577">
    <property type="entry name" value="UAS"/>
</dbReference>
<dbReference type="Gene3D" id="3.40.30.10">
    <property type="entry name" value="Glutaredoxin"/>
    <property type="match status" value="1"/>
</dbReference>
<evidence type="ECO:0000256" key="1">
    <source>
        <dbReference type="ARBA" id="ARBA00023054"/>
    </source>
</evidence>
<proteinExistence type="predicted"/>
<dbReference type="Proteomes" id="UP001219933">
    <property type="component" value="Chromosome 2"/>
</dbReference>
<evidence type="ECO:0000259" key="3">
    <source>
        <dbReference type="PROSITE" id="PS50033"/>
    </source>
</evidence>
<dbReference type="EMBL" id="CP119878">
    <property type="protein sequence ID" value="WFD34483.1"/>
    <property type="molecule type" value="Genomic_DNA"/>
</dbReference>
<reference evidence="4" key="1">
    <citation type="submission" date="2023-03" db="EMBL/GenBank/DDBJ databases">
        <title>Mating type loci evolution in Malassezia.</title>
        <authorList>
            <person name="Coelho M.A."/>
        </authorList>
    </citation>
    <scope>NUCLEOTIDE SEQUENCE</scope>
    <source>
        <strain evidence="4">CBS 11721</strain>
    </source>
</reference>
<dbReference type="CDD" id="cd01767">
    <property type="entry name" value="UBX"/>
    <property type="match status" value="1"/>
</dbReference>
<feature type="domain" description="UBX" evidence="3">
    <location>
        <begin position="390"/>
        <end position="454"/>
    </location>
</feature>
<dbReference type="GO" id="GO:0036503">
    <property type="term" value="P:ERAD pathway"/>
    <property type="evidence" value="ECO:0007669"/>
    <property type="project" value="TreeGrafter"/>
</dbReference>
<organism evidence="4 5">
    <name type="scientific">Malassezia cuniculi</name>
    <dbReference type="NCBI Taxonomy" id="948313"/>
    <lineage>
        <taxon>Eukaryota</taxon>
        <taxon>Fungi</taxon>
        <taxon>Dikarya</taxon>
        <taxon>Basidiomycota</taxon>
        <taxon>Ustilaginomycotina</taxon>
        <taxon>Malasseziomycetes</taxon>
        <taxon>Malasseziales</taxon>
        <taxon>Malasseziaceae</taxon>
        <taxon>Malassezia</taxon>
    </lineage>
</organism>
<protein>
    <submittedName>
        <fullName evidence="4">UBX domain-containing protein 10</fullName>
    </submittedName>
</protein>
<dbReference type="InterPro" id="IPR050730">
    <property type="entry name" value="UBX_domain-protein"/>
</dbReference>
<dbReference type="PANTHER" id="PTHR23322">
    <property type="entry name" value="FAS-ASSOCIATED PROTEIN"/>
    <property type="match status" value="1"/>
</dbReference>
<dbReference type="SUPFAM" id="SSF52833">
    <property type="entry name" value="Thioredoxin-like"/>
    <property type="match status" value="1"/>
</dbReference>
<feature type="region of interest" description="Disordered" evidence="2">
    <location>
        <begin position="57"/>
        <end position="77"/>
    </location>
</feature>
<dbReference type="AlphaFoldDB" id="A0AAF0J5Q8"/>
<dbReference type="InterPro" id="IPR029071">
    <property type="entry name" value="Ubiquitin-like_domsf"/>
</dbReference>
<dbReference type="InterPro" id="IPR001012">
    <property type="entry name" value="UBX_dom"/>
</dbReference>